<dbReference type="EMBL" id="KL662089">
    <property type="protein sequence ID" value="KFM23289.1"/>
    <property type="molecule type" value="Genomic_DNA"/>
</dbReference>
<dbReference type="InterPro" id="IPR027417">
    <property type="entry name" value="P-loop_NTPase"/>
</dbReference>
<reference evidence="5 6" key="1">
    <citation type="journal article" date="2014" name="BMC Genomics">
        <title>Oil accumulation mechanisms of the oleaginous microalga Chlorella protothecoides revealed through its genome, transcriptomes, and proteomes.</title>
        <authorList>
            <person name="Gao C."/>
            <person name="Wang Y."/>
            <person name="Shen Y."/>
            <person name="Yan D."/>
            <person name="He X."/>
            <person name="Dai J."/>
            <person name="Wu Q."/>
        </authorList>
    </citation>
    <scope>NUCLEOTIDE SEQUENCE [LARGE SCALE GENOMIC DNA]</scope>
    <source>
        <strain evidence="5 6">0710</strain>
    </source>
</reference>
<keyword evidence="1" id="KW-0547">Nucleotide-binding</keyword>
<dbReference type="KEGG" id="apro:F751_3480"/>
<dbReference type="OrthoDB" id="269151at2759"/>
<dbReference type="GeneID" id="23614871"/>
<dbReference type="PANTHER" id="PTHR45782">
    <property type="entry name" value="MITOCHONDRIAL RIBOSOME-ASSOCIATED GTPASE 1"/>
    <property type="match status" value="1"/>
</dbReference>
<dbReference type="RefSeq" id="XP_011396159.1">
    <property type="nucleotide sequence ID" value="XM_011397857.1"/>
</dbReference>
<dbReference type="SUPFAM" id="SSF52540">
    <property type="entry name" value="P-loop containing nucleoside triphosphate hydrolases"/>
    <property type="match status" value="1"/>
</dbReference>
<dbReference type="eggNOG" id="KOG2484">
    <property type="taxonomic scope" value="Eukaryota"/>
</dbReference>
<accession>A0A087SC35</accession>
<dbReference type="Pfam" id="PF01926">
    <property type="entry name" value="MMR_HSR1"/>
    <property type="match status" value="1"/>
</dbReference>
<evidence type="ECO:0000256" key="3">
    <source>
        <dbReference type="SAM" id="MobiDB-lite"/>
    </source>
</evidence>
<evidence type="ECO:0000259" key="4">
    <source>
        <dbReference type="Pfam" id="PF01926"/>
    </source>
</evidence>
<dbReference type="InterPro" id="IPR006073">
    <property type="entry name" value="GTP-bd"/>
</dbReference>
<keyword evidence="2" id="KW-0342">GTP-binding</keyword>
<feature type="domain" description="G" evidence="4">
    <location>
        <begin position="106"/>
        <end position="151"/>
    </location>
</feature>
<organism evidence="5 6">
    <name type="scientific">Auxenochlorella protothecoides</name>
    <name type="common">Green microalga</name>
    <name type="synonym">Chlorella protothecoides</name>
    <dbReference type="NCBI Taxonomy" id="3075"/>
    <lineage>
        <taxon>Eukaryota</taxon>
        <taxon>Viridiplantae</taxon>
        <taxon>Chlorophyta</taxon>
        <taxon>core chlorophytes</taxon>
        <taxon>Trebouxiophyceae</taxon>
        <taxon>Chlorellales</taxon>
        <taxon>Chlorellaceae</taxon>
        <taxon>Auxenochlorella</taxon>
    </lineage>
</organism>
<dbReference type="GO" id="GO:0003924">
    <property type="term" value="F:GTPase activity"/>
    <property type="evidence" value="ECO:0007669"/>
    <property type="project" value="TreeGrafter"/>
</dbReference>
<dbReference type="AlphaFoldDB" id="A0A087SC35"/>
<evidence type="ECO:0000256" key="2">
    <source>
        <dbReference type="ARBA" id="ARBA00023134"/>
    </source>
</evidence>
<gene>
    <name evidence="5" type="ORF">F751_3480</name>
</gene>
<name>A0A087SC35_AUXPR</name>
<proteinExistence type="predicted"/>
<dbReference type="Gene3D" id="1.10.1580.10">
    <property type="match status" value="1"/>
</dbReference>
<evidence type="ECO:0000313" key="5">
    <source>
        <dbReference type="EMBL" id="KFM23289.1"/>
    </source>
</evidence>
<dbReference type="GO" id="GO:0005525">
    <property type="term" value="F:GTP binding"/>
    <property type="evidence" value="ECO:0007669"/>
    <property type="project" value="UniProtKB-KW"/>
</dbReference>
<dbReference type="GO" id="GO:0005739">
    <property type="term" value="C:mitochondrion"/>
    <property type="evidence" value="ECO:0007669"/>
    <property type="project" value="TreeGrafter"/>
</dbReference>
<dbReference type="Gene3D" id="3.40.50.300">
    <property type="entry name" value="P-loop containing nucleotide triphosphate hydrolases"/>
    <property type="match status" value="1"/>
</dbReference>
<evidence type="ECO:0000313" key="6">
    <source>
        <dbReference type="Proteomes" id="UP000028924"/>
    </source>
</evidence>
<keyword evidence="6" id="KW-1185">Reference proteome</keyword>
<dbReference type="STRING" id="3075.A0A087SC35"/>
<sequence length="255" mass="27846">MPAFAISFRPSLGAGLCRGHDSGVVRPCPRRGSVRVQGAKVAPTTTGRQPRKKHGDFPVEETRRVDSVGLVQWYPGHIAAAERSLQAKLAAVDLVVEVRDGRCPALINRLLGRRAADSAPRPGVTRQLTWARAGEQGNIDLLDTPGIIPVSLKDKAAAARLAMCNDIGEAAYTASRIAASFLDQVSVLPREAEIWAAIEARYRVRRGGITSEEYVERIAQRLFNAEVERAGQRILRDFRDLKFGEICLEVPSSTV</sequence>
<dbReference type="Proteomes" id="UP000028924">
    <property type="component" value="Unassembled WGS sequence"/>
</dbReference>
<dbReference type="GO" id="GO:0032543">
    <property type="term" value="P:mitochondrial translation"/>
    <property type="evidence" value="ECO:0007669"/>
    <property type="project" value="TreeGrafter"/>
</dbReference>
<protein>
    <submittedName>
        <fullName evidence="5">Ribosome biogenesis GTPase A</fullName>
    </submittedName>
</protein>
<evidence type="ECO:0000256" key="1">
    <source>
        <dbReference type="ARBA" id="ARBA00022741"/>
    </source>
</evidence>
<dbReference type="PANTHER" id="PTHR45782:SF5">
    <property type="entry name" value="DAR GTPASE 3, CHLOROPLASTIC"/>
    <property type="match status" value="1"/>
</dbReference>
<feature type="region of interest" description="Disordered" evidence="3">
    <location>
        <begin position="30"/>
        <end position="60"/>
    </location>
</feature>
<dbReference type="InterPro" id="IPR023179">
    <property type="entry name" value="GTP-bd_ortho_bundle_sf"/>
</dbReference>